<dbReference type="Gene3D" id="3.80.10.10">
    <property type="entry name" value="Ribonuclease Inhibitor"/>
    <property type="match status" value="2"/>
</dbReference>
<evidence type="ECO:0000313" key="4">
    <source>
        <dbReference type="Proteomes" id="UP000816034"/>
    </source>
</evidence>
<evidence type="ECO:0000256" key="1">
    <source>
        <dbReference type="SAM" id="MobiDB-lite"/>
    </source>
</evidence>
<dbReference type="SUPFAM" id="SSF52047">
    <property type="entry name" value="RNI-like"/>
    <property type="match status" value="1"/>
</dbReference>
<dbReference type="Pfam" id="PF00646">
    <property type="entry name" value="F-box"/>
    <property type="match status" value="1"/>
</dbReference>
<dbReference type="AlphaFoldDB" id="A0AA88KQ14"/>
<dbReference type="Pfam" id="PF07723">
    <property type="entry name" value="LRR_2"/>
    <property type="match status" value="1"/>
</dbReference>
<gene>
    <name evidence="3" type="ORF">C9374_013307</name>
</gene>
<keyword evidence="4" id="KW-1185">Reference proteome</keyword>
<protein>
    <recommendedName>
        <fullName evidence="2">F-box domain-containing protein</fullName>
    </recommendedName>
</protein>
<dbReference type="Proteomes" id="UP000816034">
    <property type="component" value="Unassembled WGS sequence"/>
</dbReference>
<evidence type="ECO:0000259" key="2">
    <source>
        <dbReference type="Pfam" id="PF00646"/>
    </source>
</evidence>
<dbReference type="InterPro" id="IPR013101">
    <property type="entry name" value="LRR_PRU1-like"/>
</dbReference>
<organism evidence="3 4">
    <name type="scientific">Naegleria lovaniensis</name>
    <name type="common">Amoeba</name>
    <dbReference type="NCBI Taxonomy" id="51637"/>
    <lineage>
        <taxon>Eukaryota</taxon>
        <taxon>Discoba</taxon>
        <taxon>Heterolobosea</taxon>
        <taxon>Tetramitia</taxon>
        <taxon>Eutetramitia</taxon>
        <taxon>Vahlkampfiidae</taxon>
        <taxon>Naegleria</taxon>
    </lineage>
</organism>
<proteinExistence type="predicted"/>
<reference evidence="3 4" key="1">
    <citation type="journal article" date="2018" name="BMC Genomics">
        <title>The genome of Naegleria lovaniensis, the basis for a comparative approach to unravel pathogenicity factors of the human pathogenic amoeba N. fowleri.</title>
        <authorList>
            <person name="Liechti N."/>
            <person name="Schurch N."/>
            <person name="Bruggmann R."/>
            <person name="Wittwer M."/>
        </authorList>
    </citation>
    <scope>NUCLEOTIDE SEQUENCE [LARGE SCALE GENOMIC DNA]</scope>
    <source>
        <strain evidence="3 4">ATCC 30569</strain>
    </source>
</reference>
<dbReference type="InterPro" id="IPR032675">
    <property type="entry name" value="LRR_dom_sf"/>
</dbReference>
<sequence length="509" mass="58345">MSEQQQHDHPEVTNHEEQEEDSINDLVEDQEIIIQQEEEEYTPINYNHLYYCGNNEYEHFEDLHSCTSPHASHHDSSLPVDCIEHVLSFFRMRERIALSLVSSDWNRAFEKSIKQLSLSKMKSDYWLKHQKLFRKFLIRFPEVQSMNFEAPAEGMRSASKVDLTLRFSMDLIQFLLKILPSSLKSFAFSHFACGLSTKSFELVIPEDKQLRELSIINCKHCDNLSIKGCNNLNSLSISWASFFPKMEWNELKNLRVLNLSHNKAVNDETINQLVSSCPALEKLYLVGASAIQAPFKDVSISSLKTLDLSATNIVDTCIENICSGSALNLMELKVRTCMHLVNPAFKELPSVVSILCNFNSNIQTSSFHKLPSLEKLDLDGNTSLKEIWLYQCKNLNYLDISKTLVNDKALAEVLTESPKLRELYAIKCYKLKSPQIVHEKLEILKVTNSNNLTKNTVIDCPSLHTQNVVGTPLEEGFFIKFPHREDIRETIELTKVAKVKRQLTILTNK</sequence>
<dbReference type="EMBL" id="PYSW02000006">
    <property type="protein sequence ID" value="KAG2391822.1"/>
    <property type="molecule type" value="Genomic_DNA"/>
</dbReference>
<feature type="compositionally biased region" description="Basic and acidic residues" evidence="1">
    <location>
        <begin position="1"/>
        <end position="16"/>
    </location>
</feature>
<feature type="domain" description="F-box" evidence="2">
    <location>
        <begin position="76"/>
        <end position="111"/>
    </location>
</feature>
<dbReference type="InterPro" id="IPR036047">
    <property type="entry name" value="F-box-like_dom_sf"/>
</dbReference>
<comment type="caution">
    <text evidence="3">The sequence shown here is derived from an EMBL/GenBank/DDBJ whole genome shotgun (WGS) entry which is preliminary data.</text>
</comment>
<dbReference type="SUPFAM" id="SSF81383">
    <property type="entry name" value="F-box domain"/>
    <property type="match status" value="1"/>
</dbReference>
<dbReference type="InterPro" id="IPR053772">
    <property type="entry name" value="At1g61320/At1g61330-like"/>
</dbReference>
<accession>A0AA88KQ14</accession>
<name>A0AA88KQ14_NAELO</name>
<dbReference type="CDD" id="cd09917">
    <property type="entry name" value="F-box_SF"/>
    <property type="match status" value="1"/>
</dbReference>
<dbReference type="InterPro" id="IPR001810">
    <property type="entry name" value="F-box_dom"/>
</dbReference>
<dbReference type="RefSeq" id="XP_044553716.1">
    <property type="nucleotide sequence ID" value="XM_044689169.1"/>
</dbReference>
<dbReference type="PANTHER" id="PTHR34145">
    <property type="entry name" value="OS02G0105600 PROTEIN"/>
    <property type="match status" value="1"/>
</dbReference>
<feature type="region of interest" description="Disordered" evidence="1">
    <location>
        <begin position="1"/>
        <end position="22"/>
    </location>
</feature>
<dbReference type="GeneID" id="68105760"/>
<evidence type="ECO:0000313" key="3">
    <source>
        <dbReference type="EMBL" id="KAG2391822.1"/>
    </source>
</evidence>